<dbReference type="AlphaFoldDB" id="A0A1H8NHZ0"/>
<dbReference type="Proteomes" id="UP000198847">
    <property type="component" value="Unassembled WGS sequence"/>
</dbReference>
<evidence type="ECO:0000259" key="5">
    <source>
        <dbReference type="Pfam" id="PF01168"/>
    </source>
</evidence>
<evidence type="ECO:0000313" key="6">
    <source>
        <dbReference type="EMBL" id="SEO29058.1"/>
    </source>
</evidence>
<dbReference type="InterPro" id="IPR029066">
    <property type="entry name" value="PLP-binding_barrel"/>
</dbReference>
<dbReference type="Pfam" id="PF01168">
    <property type="entry name" value="Ala_racemase_N"/>
    <property type="match status" value="1"/>
</dbReference>
<comment type="cofactor">
    <cofactor evidence="3">
        <name>pyridoxal 5'-phosphate</name>
        <dbReference type="ChEBI" id="CHEBI:597326"/>
    </cofactor>
</comment>
<accession>A0A1H8NHZ0</accession>
<feature type="modified residue" description="N6-(pyridoxal phosphate)lysine" evidence="2 3">
    <location>
        <position position="39"/>
    </location>
</feature>
<dbReference type="SUPFAM" id="SSF51419">
    <property type="entry name" value="PLP-binding barrel"/>
    <property type="match status" value="1"/>
</dbReference>
<dbReference type="InterPro" id="IPR011078">
    <property type="entry name" value="PyrdxlP_homeostasis"/>
</dbReference>
<dbReference type="PANTHER" id="PTHR10146">
    <property type="entry name" value="PROLINE SYNTHETASE CO-TRANSCRIBED BACTERIAL HOMOLOG PROTEIN"/>
    <property type="match status" value="1"/>
</dbReference>
<evidence type="ECO:0000256" key="1">
    <source>
        <dbReference type="ARBA" id="ARBA00022898"/>
    </source>
</evidence>
<dbReference type="RefSeq" id="WP_091743433.1">
    <property type="nucleotide sequence ID" value="NZ_FODY01000001.1"/>
</dbReference>
<dbReference type="InterPro" id="IPR001608">
    <property type="entry name" value="Ala_racemase_N"/>
</dbReference>
<dbReference type="PANTHER" id="PTHR10146:SF14">
    <property type="entry name" value="PYRIDOXAL PHOSPHATE HOMEOSTASIS PROTEIN"/>
    <property type="match status" value="1"/>
</dbReference>
<keyword evidence="1 2" id="KW-0663">Pyridoxal phosphate</keyword>
<comment type="function">
    <text evidence="2">Pyridoxal 5'-phosphate (PLP)-binding protein, which is involved in PLP homeostasis.</text>
</comment>
<dbReference type="PIRSF" id="PIRSF004848">
    <property type="entry name" value="YBL036c_PLPDEIII"/>
    <property type="match status" value="1"/>
</dbReference>
<dbReference type="NCBIfam" id="TIGR00044">
    <property type="entry name" value="YggS family pyridoxal phosphate-dependent enzyme"/>
    <property type="match status" value="1"/>
</dbReference>
<evidence type="ECO:0000256" key="2">
    <source>
        <dbReference type="HAMAP-Rule" id="MF_02087"/>
    </source>
</evidence>
<evidence type="ECO:0000256" key="4">
    <source>
        <dbReference type="RuleBase" id="RU004514"/>
    </source>
</evidence>
<dbReference type="CDD" id="cd00635">
    <property type="entry name" value="PLPDE_III_YBL036c_like"/>
    <property type="match status" value="1"/>
</dbReference>
<protein>
    <recommendedName>
        <fullName evidence="2">Pyridoxal phosphate homeostasis protein</fullName>
        <shortName evidence="2">PLP homeostasis protein</shortName>
    </recommendedName>
</protein>
<dbReference type="OrthoDB" id="9804072at2"/>
<dbReference type="GO" id="GO:0030170">
    <property type="term" value="F:pyridoxal phosphate binding"/>
    <property type="evidence" value="ECO:0007669"/>
    <property type="project" value="UniProtKB-UniRule"/>
</dbReference>
<gene>
    <name evidence="6" type="ORF">SAMN04490178_101100</name>
</gene>
<sequence length="232" mass="25985">MSIRNCLNQIQENIEKTLQTRTVPPLCPDSGVKLLAITKNQGVPVIEEAIRNGITAIGENRVQEALQKHAALPEVELHLVGHLQTNKVKQAVRLFHLIHSIDSEKLVIEVDKAAGSFNTCQDILLQVNVAGEETKYGVTPQEVISLGRRISDLEHVRLCGLMTIAPYYETPEEARPIFSEMYQLFKELESCQFPGHHLKWLSMGMTNDYIVAVEEGANIVRIGTGIFGQRQY</sequence>
<name>A0A1H8NHZ0_9FIRM</name>
<dbReference type="STRING" id="112903.SAMN04490178_101100"/>
<keyword evidence="7" id="KW-1185">Reference proteome</keyword>
<evidence type="ECO:0000313" key="7">
    <source>
        <dbReference type="Proteomes" id="UP000198847"/>
    </source>
</evidence>
<dbReference type="HAMAP" id="MF_02087">
    <property type="entry name" value="PLP_homeostasis"/>
    <property type="match status" value="1"/>
</dbReference>
<dbReference type="FunFam" id="3.20.20.10:FF:000018">
    <property type="entry name" value="Pyridoxal phosphate homeostasis protein"/>
    <property type="match status" value="1"/>
</dbReference>
<organism evidence="6 7">
    <name type="scientific">Propionispora vibrioides</name>
    <dbReference type="NCBI Taxonomy" id="112903"/>
    <lineage>
        <taxon>Bacteria</taxon>
        <taxon>Bacillati</taxon>
        <taxon>Bacillota</taxon>
        <taxon>Negativicutes</taxon>
        <taxon>Selenomonadales</taxon>
        <taxon>Sporomusaceae</taxon>
        <taxon>Propionispora</taxon>
    </lineage>
</organism>
<comment type="similarity">
    <text evidence="2 4">Belongs to the pyridoxal phosphate-binding protein YggS/PROSC family.</text>
</comment>
<proteinExistence type="inferred from homology"/>
<dbReference type="EMBL" id="FODY01000001">
    <property type="protein sequence ID" value="SEO29058.1"/>
    <property type="molecule type" value="Genomic_DNA"/>
</dbReference>
<reference evidence="6 7" key="1">
    <citation type="submission" date="2016-10" db="EMBL/GenBank/DDBJ databases">
        <authorList>
            <person name="de Groot N.N."/>
        </authorList>
    </citation>
    <scope>NUCLEOTIDE SEQUENCE [LARGE SCALE GENOMIC DNA]</scope>
    <source>
        <strain evidence="6 7">DSM 13305</strain>
    </source>
</reference>
<evidence type="ECO:0000256" key="3">
    <source>
        <dbReference type="PIRSR" id="PIRSR004848-1"/>
    </source>
</evidence>
<feature type="domain" description="Alanine racemase N-terminal" evidence="5">
    <location>
        <begin position="8"/>
        <end position="230"/>
    </location>
</feature>
<dbReference type="Gene3D" id="3.20.20.10">
    <property type="entry name" value="Alanine racemase"/>
    <property type="match status" value="1"/>
</dbReference>